<dbReference type="GO" id="GO:0005524">
    <property type="term" value="F:ATP binding"/>
    <property type="evidence" value="ECO:0007669"/>
    <property type="project" value="UniProtKB-KW"/>
</dbReference>
<comment type="pathway">
    <text evidence="2">Cofactor biosynthesis; tetrahydrofolate biosynthesis; 2-amino-4-hydroxy-6-hydroxymethyl-7,8-dihydropteridine diphosphate from 7,8-dihydroneopterin triphosphate: step 4/4.</text>
</comment>
<keyword evidence="4" id="KW-0808">Transferase</keyword>
<keyword evidence="11" id="KW-1185">Reference proteome</keyword>
<comment type="caution">
    <text evidence="10">The sequence shown here is derived from an EMBL/GenBank/DDBJ whole genome shotgun (WGS) entry which is preliminary data.</text>
</comment>
<dbReference type="NCBIfam" id="TIGR01498">
    <property type="entry name" value="folK"/>
    <property type="match status" value="1"/>
</dbReference>
<sequence length="165" mass="18868">MQLVYLGLGSNIEDRLCYIRSAIQKIDNLPHTRVVEMAPIYVSEPWGVKEQTDFLNTVIAVETTITPEELLCLLQDIEKMLGRIKEYHWGPRTIDIDILLYEDCIIDTDVLVVPHPHMLERNFVLVPLSVLNPSKVIPGCREPINILAQRCGNVGLYEWEGDKID</sequence>
<keyword evidence="6 10" id="KW-0418">Kinase</keyword>
<evidence type="ECO:0000313" key="10">
    <source>
        <dbReference type="EMBL" id="OEH84377.1"/>
    </source>
</evidence>
<dbReference type="PANTHER" id="PTHR43071">
    <property type="entry name" value="2-AMINO-4-HYDROXY-6-HYDROXYMETHYLDIHYDROPTERIDINE PYROPHOSPHOKINASE"/>
    <property type="match status" value="1"/>
</dbReference>
<evidence type="ECO:0000256" key="6">
    <source>
        <dbReference type="ARBA" id="ARBA00022777"/>
    </source>
</evidence>
<protein>
    <recommendedName>
        <fullName evidence="3">2-amino-4-hydroxy-6-hydroxymethyldihydropteridine diphosphokinase</fullName>
        <ecNumber evidence="3">2.7.6.3</ecNumber>
    </recommendedName>
</protein>
<comment type="catalytic activity">
    <reaction evidence="1">
        <text>6-hydroxymethyl-7,8-dihydropterin + ATP = (7,8-dihydropterin-6-yl)methyl diphosphate + AMP + H(+)</text>
        <dbReference type="Rhea" id="RHEA:11412"/>
        <dbReference type="ChEBI" id="CHEBI:15378"/>
        <dbReference type="ChEBI" id="CHEBI:30616"/>
        <dbReference type="ChEBI" id="CHEBI:44841"/>
        <dbReference type="ChEBI" id="CHEBI:72950"/>
        <dbReference type="ChEBI" id="CHEBI:456215"/>
        <dbReference type="EC" id="2.7.6.3"/>
    </reaction>
</comment>
<dbReference type="RefSeq" id="WP_069703360.1">
    <property type="nucleotide sequence ID" value="NZ_MJAT01000039.1"/>
</dbReference>
<dbReference type="PROSITE" id="PS00794">
    <property type="entry name" value="HPPK"/>
    <property type="match status" value="1"/>
</dbReference>
<gene>
    <name evidence="10" type="ORF">BHU72_11295</name>
</gene>
<dbReference type="Proteomes" id="UP000095255">
    <property type="component" value="Unassembled WGS sequence"/>
</dbReference>
<evidence type="ECO:0000256" key="7">
    <source>
        <dbReference type="ARBA" id="ARBA00022840"/>
    </source>
</evidence>
<dbReference type="PANTHER" id="PTHR43071:SF1">
    <property type="entry name" value="2-AMINO-4-HYDROXY-6-HYDROXYMETHYLDIHYDROPTERIDINE PYROPHOSPHOKINASE"/>
    <property type="match status" value="1"/>
</dbReference>
<dbReference type="EC" id="2.7.6.3" evidence="3"/>
<dbReference type="InterPro" id="IPR035907">
    <property type="entry name" value="Hppk_sf"/>
</dbReference>
<dbReference type="Pfam" id="PF01288">
    <property type="entry name" value="HPPK"/>
    <property type="match status" value="1"/>
</dbReference>
<dbReference type="UniPathway" id="UPA00077">
    <property type="reaction ID" value="UER00155"/>
</dbReference>
<evidence type="ECO:0000313" key="11">
    <source>
        <dbReference type="Proteomes" id="UP000095255"/>
    </source>
</evidence>
<dbReference type="InterPro" id="IPR000550">
    <property type="entry name" value="Hppk"/>
</dbReference>
<evidence type="ECO:0000256" key="4">
    <source>
        <dbReference type="ARBA" id="ARBA00022679"/>
    </source>
</evidence>
<dbReference type="GO" id="GO:0046654">
    <property type="term" value="P:tetrahydrofolate biosynthetic process"/>
    <property type="evidence" value="ECO:0007669"/>
    <property type="project" value="UniProtKB-UniPathway"/>
</dbReference>
<proteinExistence type="predicted"/>
<dbReference type="EMBL" id="MJAT01000039">
    <property type="protein sequence ID" value="OEH84377.1"/>
    <property type="molecule type" value="Genomic_DNA"/>
</dbReference>
<evidence type="ECO:0000256" key="2">
    <source>
        <dbReference type="ARBA" id="ARBA00005051"/>
    </source>
</evidence>
<evidence type="ECO:0000256" key="1">
    <source>
        <dbReference type="ARBA" id="ARBA00000198"/>
    </source>
</evidence>
<reference evidence="10 11" key="1">
    <citation type="submission" date="2016-09" db="EMBL/GenBank/DDBJ databases">
        <title>Desulfuribacillus arsenicus sp. nov., an obligately anaerobic, dissimilatory arsenic- and antimonate-reducing bacterium isolated from anoxic sediments.</title>
        <authorList>
            <person name="Abin C.A."/>
            <person name="Hollibaugh J.T."/>
        </authorList>
    </citation>
    <scope>NUCLEOTIDE SEQUENCE [LARGE SCALE GENOMIC DNA]</scope>
    <source>
        <strain evidence="10 11">MLFW-2</strain>
    </source>
</reference>
<dbReference type="GO" id="GO:0016301">
    <property type="term" value="F:kinase activity"/>
    <property type="evidence" value="ECO:0007669"/>
    <property type="project" value="UniProtKB-KW"/>
</dbReference>
<dbReference type="CDD" id="cd00483">
    <property type="entry name" value="HPPK"/>
    <property type="match status" value="1"/>
</dbReference>
<evidence type="ECO:0000256" key="5">
    <source>
        <dbReference type="ARBA" id="ARBA00022741"/>
    </source>
</evidence>
<feature type="domain" description="7,8-dihydro-6-hydroxymethylpterin-pyrophosphokinase" evidence="9">
    <location>
        <begin position="88"/>
        <end position="99"/>
    </location>
</feature>
<dbReference type="GO" id="GO:0003848">
    <property type="term" value="F:2-amino-4-hydroxy-6-hydroxymethyldihydropteridine diphosphokinase activity"/>
    <property type="evidence" value="ECO:0007669"/>
    <property type="project" value="UniProtKB-EC"/>
</dbReference>
<keyword evidence="5" id="KW-0547">Nucleotide-binding</keyword>
<name>A0A1E5L2Q6_9FIRM</name>
<dbReference type="OrthoDB" id="9808041at2"/>
<keyword evidence="8" id="KW-0289">Folate biosynthesis</keyword>
<evidence type="ECO:0000259" key="9">
    <source>
        <dbReference type="PROSITE" id="PS00794"/>
    </source>
</evidence>
<dbReference type="Gene3D" id="3.30.70.560">
    <property type="entry name" value="7,8-Dihydro-6-hydroxymethylpterin-pyrophosphokinase HPPK"/>
    <property type="match status" value="1"/>
</dbReference>
<keyword evidence="7" id="KW-0067">ATP-binding</keyword>
<dbReference type="AlphaFoldDB" id="A0A1E5L2Q6"/>
<dbReference type="STRING" id="1390249.BHU72_11295"/>
<dbReference type="GO" id="GO:0046656">
    <property type="term" value="P:folic acid biosynthetic process"/>
    <property type="evidence" value="ECO:0007669"/>
    <property type="project" value="UniProtKB-KW"/>
</dbReference>
<accession>A0A1E5L2Q6</accession>
<evidence type="ECO:0000256" key="8">
    <source>
        <dbReference type="ARBA" id="ARBA00022909"/>
    </source>
</evidence>
<evidence type="ECO:0000256" key="3">
    <source>
        <dbReference type="ARBA" id="ARBA00013253"/>
    </source>
</evidence>
<organism evidence="10 11">
    <name type="scientific">Desulfuribacillus stibiiarsenatis</name>
    <dbReference type="NCBI Taxonomy" id="1390249"/>
    <lineage>
        <taxon>Bacteria</taxon>
        <taxon>Bacillati</taxon>
        <taxon>Bacillota</taxon>
        <taxon>Desulfuribacillia</taxon>
        <taxon>Desulfuribacillales</taxon>
        <taxon>Desulfuribacillaceae</taxon>
        <taxon>Desulfuribacillus</taxon>
    </lineage>
</organism>
<dbReference type="SUPFAM" id="SSF55083">
    <property type="entry name" value="6-hydroxymethyl-7,8-dihydropterin pyrophosphokinase, HPPK"/>
    <property type="match status" value="1"/>
</dbReference>